<dbReference type="RefSeq" id="WP_249323543.1">
    <property type="nucleotide sequence ID" value="NZ_JACRTK010000002.1"/>
</dbReference>
<keyword evidence="2" id="KW-0175">Coiled coil</keyword>
<keyword evidence="5" id="KW-1185">Reference proteome</keyword>
<dbReference type="AlphaFoldDB" id="A0A926F2B1"/>
<dbReference type="Gene3D" id="3.30.70.1880">
    <property type="entry name" value="Protein of unknown function DUF881"/>
    <property type="match status" value="1"/>
</dbReference>
<dbReference type="InterPro" id="IPR010273">
    <property type="entry name" value="DUF881"/>
</dbReference>
<proteinExistence type="inferred from homology"/>
<feature type="transmembrane region" description="Helical" evidence="3">
    <location>
        <begin position="9"/>
        <end position="26"/>
    </location>
</feature>
<name>A0A926F2B1_9FIRM</name>
<accession>A0A926F2B1</accession>
<evidence type="ECO:0000313" key="5">
    <source>
        <dbReference type="Proteomes" id="UP000601522"/>
    </source>
</evidence>
<dbReference type="PANTHER" id="PTHR37313:SF2">
    <property type="entry name" value="UPF0749 PROTEIN YLXX"/>
    <property type="match status" value="1"/>
</dbReference>
<dbReference type="Proteomes" id="UP000601522">
    <property type="component" value="Unassembled WGS sequence"/>
</dbReference>
<keyword evidence="3" id="KW-0812">Transmembrane</keyword>
<gene>
    <name evidence="4" type="ORF">H8689_06115</name>
</gene>
<organism evidence="4 5">
    <name type="scientific">Wansuia hejianensis</name>
    <dbReference type="NCBI Taxonomy" id="2763667"/>
    <lineage>
        <taxon>Bacteria</taxon>
        <taxon>Bacillati</taxon>
        <taxon>Bacillota</taxon>
        <taxon>Clostridia</taxon>
        <taxon>Lachnospirales</taxon>
        <taxon>Lachnospiraceae</taxon>
        <taxon>Wansuia</taxon>
    </lineage>
</organism>
<evidence type="ECO:0000313" key="4">
    <source>
        <dbReference type="EMBL" id="MBC8590707.1"/>
    </source>
</evidence>
<comment type="similarity">
    <text evidence="1">Belongs to the UPF0749 family.</text>
</comment>
<sequence>MKKTNGPKLILTLFSIAIGIIIASMMKSGIEHYAPVTVESIQSLKSEISMINNEIIEMNQIIKEKEEELEILKNIYKNEEDIVDILSIDLVNNKFNSGYSRLVGPGISIKMYDNQSSEIIGFDVNDDIIHDVDILNILNDLRVAGAEAISINGERVISSSEIKCAGPTIRINGTSVATPFVIKAIGDPKQLMAAVNAPGTYGETLREVYAIGFEPSIEDKIIIPSYSGRFSFKYAKPKGEGEI</sequence>
<protein>
    <submittedName>
        <fullName evidence="4">DUF881 domain-containing protein</fullName>
    </submittedName>
</protein>
<dbReference type="Pfam" id="PF05949">
    <property type="entry name" value="DUF881"/>
    <property type="match status" value="1"/>
</dbReference>
<evidence type="ECO:0000256" key="2">
    <source>
        <dbReference type="SAM" id="Coils"/>
    </source>
</evidence>
<feature type="coiled-coil region" evidence="2">
    <location>
        <begin position="41"/>
        <end position="82"/>
    </location>
</feature>
<dbReference type="EMBL" id="JACRTK010000002">
    <property type="protein sequence ID" value="MBC8590707.1"/>
    <property type="molecule type" value="Genomic_DNA"/>
</dbReference>
<evidence type="ECO:0000256" key="1">
    <source>
        <dbReference type="ARBA" id="ARBA00009108"/>
    </source>
</evidence>
<keyword evidence="3" id="KW-1133">Transmembrane helix</keyword>
<dbReference type="PANTHER" id="PTHR37313">
    <property type="entry name" value="UPF0749 PROTEIN RV1825"/>
    <property type="match status" value="1"/>
</dbReference>
<reference evidence="4 5" key="1">
    <citation type="submission" date="2020-08" db="EMBL/GenBank/DDBJ databases">
        <title>Genome public.</title>
        <authorList>
            <person name="Liu C."/>
            <person name="Sun Q."/>
        </authorList>
    </citation>
    <scope>NUCLEOTIDE SEQUENCE [LARGE SCALE GENOMIC DNA]</scope>
    <source>
        <strain evidence="4 5">NSJ-26</strain>
    </source>
</reference>
<comment type="caution">
    <text evidence="4">The sequence shown here is derived from an EMBL/GenBank/DDBJ whole genome shotgun (WGS) entry which is preliminary data.</text>
</comment>
<evidence type="ECO:0000256" key="3">
    <source>
        <dbReference type="SAM" id="Phobius"/>
    </source>
</evidence>
<keyword evidence="3" id="KW-0472">Membrane</keyword>